<name>A0ABR3CBP6_9PEZI</name>
<evidence type="ECO:0000313" key="2">
    <source>
        <dbReference type="EMBL" id="KAL0258058.1"/>
    </source>
</evidence>
<gene>
    <name evidence="2" type="ORF">SLS55_007229</name>
</gene>
<sequence length="466" mass="52882">MISSTACSHPLRSSLRPRRACPRPLSVQRRPSTVFAAPAAPAWADPLPGLKDHIRRESKLDHLRDVFLPLGRRHLKPVPQFRGSKLSLDERNALTAQLRQCGRRNDCVLLVSAILAQPTLDSLKKRDAVERICAALYRQLLDDPDTAPDMKMLFLAHEIRFKLEDANIPLPAGLLDMGLLCAAHCYSFASLKLFLREYRARNYAIPPELFNTVVELMARKTRSSWLKPWSSEHALAVMLGFTDTQPHAAYDLSVFVPRERDWYCMRCWLRALADLNAHHQLRAEWAWWLQAERRQKPKGINPPMNIKHASITALNRNIEVARRLMAADKWNTAVRGDTDFIEAFSASGCIEEAWSVLAVSDVPFDLLKWDTRRALLARPEFIPPALWTDDMRAELLQKFAADLAEIEAAFQVEWVWDESAGMGYHCLAPGSWLAELEEFREDLLPALLQEAQLADGLLASEEEGPS</sequence>
<dbReference type="RefSeq" id="XP_066631087.1">
    <property type="nucleotide sequence ID" value="XM_066778650.1"/>
</dbReference>
<dbReference type="EMBL" id="JAJVCZ030000007">
    <property type="protein sequence ID" value="KAL0258058.1"/>
    <property type="molecule type" value="Genomic_DNA"/>
</dbReference>
<accession>A0ABR3CBP6</accession>
<comment type="caution">
    <text evidence="2">The sequence shown here is derived from an EMBL/GenBank/DDBJ whole genome shotgun (WGS) entry which is preliminary data.</text>
</comment>
<reference evidence="2 3" key="1">
    <citation type="submission" date="2024-02" db="EMBL/GenBank/DDBJ databases">
        <title>De novo assembly and annotation of 12 fungi associated with fruit tree decline syndrome in Ontario, Canada.</title>
        <authorList>
            <person name="Sulman M."/>
            <person name="Ellouze W."/>
            <person name="Ilyukhin E."/>
        </authorList>
    </citation>
    <scope>NUCLEOTIDE SEQUENCE [LARGE SCALE GENOMIC DNA]</scope>
    <source>
        <strain evidence="2 3">FDS-637</strain>
    </source>
</reference>
<evidence type="ECO:0000256" key="1">
    <source>
        <dbReference type="SAM" id="MobiDB-lite"/>
    </source>
</evidence>
<dbReference type="GeneID" id="92011314"/>
<feature type="region of interest" description="Disordered" evidence="1">
    <location>
        <begin position="1"/>
        <end position="26"/>
    </location>
</feature>
<organism evidence="2 3">
    <name type="scientific">Diplodia seriata</name>
    <dbReference type="NCBI Taxonomy" id="420778"/>
    <lineage>
        <taxon>Eukaryota</taxon>
        <taxon>Fungi</taxon>
        <taxon>Dikarya</taxon>
        <taxon>Ascomycota</taxon>
        <taxon>Pezizomycotina</taxon>
        <taxon>Dothideomycetes</taxon>
        <taxon>Dothideomycetes incertae sedis</taxon>
        <taxon>Botryosphaeriales</taxon>
        <taxon>Botryosphaeriaceae</taxon>
        <taxon>Diplodia</taxon>
    </lineage>
</organism>
<dbReference type="Proteomes" id="UP001430584">
    <property type="component" value="Unassembled WGS sequence"/>
</dbReference>
<evidence type="ECO:0000313" key="3">
    <source>
        <dbReference type="Proteomes" id="UP001430584"/>
    </source>
</evidence>
<proteinExistence type="predicted"/>
<protein>
    <submittedName>
        <fullName evidence="2">Uncharacterized protein</fullName>
    </submittedName>
</protein>
<keyword evidence="3" id="KW-1185">Reference proteome</keyword>